<sequence precursor="true">MVTLRRLRTIVLLNIAAGVAGCLLSISVYRANTAQIVANFERSLITAFFVVTPVVLLLARFGMRMYRVGVPWNWMLIVTGILGCTIAGTLACSAVSIALGLVPQGHLWIIFWARIQFAAVLALSMGIGALSYGAVRNQLEATMLEQERARKLAVEARLASLESHVRPHFLFNTLNTISSLIPEDPKRAETLVGKLAALLRLSLDSNQARLGSLERELKIIGDYLEIERARYGERLRFRIDVPPELRPVQVPALSLQTLVENSVKHAVGSRFEGAEVRVVAFERDGSVFVEVSDDGPGFTEQAILPGHGLDNLQQRLVTMFGPGARLEIRGGPTVSFCVPRG</sequence>
<dbReference type="PROSITE" id="PS51257">
    <property type="entry name" value="PROKAR_LIPOPROTEIN"/>
    <property type="match status" value="1"/>
</dbReference>
<feature type="transmembrane region" description="Helical" evidence="1">
    <location>
        <begin position="43"/>
        <end position="62"/>
    </location>
</feature>
<evidence type="ECO:0000313" key="3">
    <source>
        <dbReference type="EMBL" id="ABJ83299.1"/>
    </source>
</evidence>
<keyword evidence="3" id="KW-0808">Transferase</keyword>
<dbReference type="eggNOG" id="COG2972">
    <property type="taxonomic scope" value="Bacteria"/>
</dbReference>
<dbReference type="GO" id="GO:0000155">
    <property type="term" value="F:phosphorelay sensor kinase activity"/>
    <property type="evidence" value="ECO:0007669"/>
    <property type="project" value="InterPro"/>
</dbReference>
<feature type="domain" description="Signal transduction histidine kinase internal region" evidence="2">
    <location>
        <begin position="156"/>
        <end position="235"/>
    </location>
</feature>
<dbReference type="Gene3D" id="3.30.565.10">
    <property type="entry name" value="Histidine kinase-like ATPase, C-terminal domain"/>
    <property type="match status" value="1"/>
</dbReference>
<dbReference type="STRING" id="234267.Acid_2310"/>
<dbReference type="PANTHER" id="PTHR34220:SF7">
    <property type="entry name" value="SENSOR HISTIDINE KINASE YPDA"/>
    <property type="match status" value="1"/>
</dbReference>
<dbReference type="InterPro" id="IPR010559">
    <property type="entry name" value="Sig_transdc_His_kin_internal"/>
</dbReference>
<keyword evidence="1" id="KW-0812">Transmembrane</keyword>
<keyword evidence="3" id="KW-0418">Kinase</keyword>
<organism evidence="3">
    <name type="scientific">Solibacter usitatus (strain Ellin6076)</name>
    <dbReference type="NCBI Taxonomy" id="234267"/>
    <lineage>
        <taxon>Bacteria</taxon>
        <taxon>Pseudomonadati</taxon>
        <taxon>Acidobacteriota</taxon>
        <taxon>Terriglobia</taxon>
        <taxon>Bryobacterales</taxon>
        <taxon>Solibacteraceae</taxon>
        <taxon>Candidatus Solibacter</taxon>
    </lineage>
</organism>
<dbReference type="InParanoid" id="Q025M0"/>
<dbReference type="AlphaFoldDB" id="Q025M0"/>
<gene>
    <name evidence="3" type="ordered locus">Acid_2310</name>
</gene>
<protein>
    <submittedName>
        <fullName evidence="3">Signal transduction histidine kinase, LytS</fullName>
    </submittedName>
</protein>
<feature type="transmembrane region" description="Helical" evidence="1">
    <location>
        <begin position="12"/>
        <end position="31"/>
    </location>
</feature>
<feature type="transmembrane region" description="Helical" evidence="1">
    <location>
        <begin position="108"/>
        <end position="135"/>
    </location>
</feature>
<dbReference type="Pfam" id="PF06580">
    <property type="entry name" value="His_kinase"/>
    <property type="match status" value="1"/>
</dbReference>
<dbReference type="KEGG" id="sus:Acid_2310"/>
<dbReference type="HOGENOM" id="CLU_020473_1_1_0"/>
<proteinExistence type="predicted"/>
<keyword evidence="1" id="KW-1133">Transmembrane helix</keyword>
<accession>Q025M0</accession>
<name>Q025M0_SOLUE</name>
<keyword evidence="1" id="KW-0472">Membrane</keyword>
<dbReference type="SUPFAM" id="SSF55874">
    <property type="entry name" value="ATPase domain of HSP90 chaperone/DNA topoisomerase II/histidine kinase"/>
    <property type="match status" value="1"/>
</dbReference>
<dbReference type="GO" id="GO:0016020">
    <property type="term" value="C:membrane"/>
    <property type="evidence" value="ECO:0007669"/>
    <property type="project" value="InterPro"/>
</dbReference>
<dbReference type="EMBL" id="CP000473">
    <property type="protein sequence ID" value="ABJ83299.1"/>
    <property type="molecule type" value="Genomic_DNA"/>
</dbReference>
<dbReference type="InterPro" id="IPR036890">
    <property type="entry name" value="HATPase_C_sf"/>
</dbReference>
<dbReference type="OrthoDB" id="105609at2"/>
<evidence type="ECO:0000259" key="2">
    <source>
        <dbReference type="Pfam" id="PF06580"/>
    </source>
</evidence>
<evidence type="ECO:0000256" key="1">
    <source>
        <dbReference type="SAM" id="Phobius"/>
    </source>
</evidence>
<feature type="transmembrane region" description="Helical" evidence="1">
    <location>
        <begin position="74"/>
        <end position="102"/>
    </location>
</feature>
<dbReference type="PANTHER" id="PTHR34220">
    <property type="entry name" value="SENSOR HISTIDINE KINASE YPDA"/>
    <property type="match status" value="1"/>
</dbReference>
<dbReference type="InterPro" id="IPR050640">
    <property type="entry name" value="Bact_2-comp_sensor_kinase"/>
</dbReference>
<reference evidence="3" key="1">
    <citation type="submission" date="2006-10" db="EMBL/GenBank/DDBJ databases">
        <title>Complete sequence of Solibacter usitatus Ellin6076.</title>
        <authorList>
            <consortium name="US DOE Joint Genome Institute"/>
            <person name="Copeland A."/>
            <person name="Lucas S."/>
            <person name="Lapidus A."/>
            <person name="Barry K."/>
            <person name="Detter J.C."/>
            <person name="Glavina del Rio T."/>
            <person name="Hammon N."/>
            <person name="Israni S."/>
            <person name="Dalin E."/>
            <person name="Tice H."/>
            <person name="Pitluck S."/>
            <person name="Thompson L.S."/>
            <person name="Brettin T."/>
            <person name="Bruce D."/>
            <person name="Han C."/>
            <person name="Tapia R."/>
            <person name="Gilna P."/>
            <person name="Schmutz J."/>
            <person name="Larimer F."/>
            <person name="Land M."/>
            <person name="Hauser L."/>
            <person name="Kyrpides N."/>
            <person name="Mikhailova N."/>
            <person name="Janssen P.H."/>
            <person name="Kuske C.R."/>
            <person name="Richardson P."/>
        </authorList>
    </citation>
    <scope>NUCLEOTIDE SEQUENCE</scope>
    <source>
        <strain evidence="3">Ellin6076</strain>
    </source>
</reference>